<dbReference type="InterPro" id="IPR053078">
    <property type="entry name" value="TTF1-like"/>
</dbReference>
<evidence type="ECO:0000259" key="2">
    <source>
        <dbReference type="PROSITE" id="PS50090"/>
    </source>
</evidence>
<dbReference type="InterPro" id="IPR001005">
    <property type="entry name" value="SANT/Myb"/>
</dbReference>
<protein>
    <recommendedName>
        <fullName evidence="2">Myb-like domain-containing protein</fullName>
    </recommendedName>
</protein>
<evidence type="ECO:0000313" key="4">
    <source>
        <dbReference type="Proteomes" id="UP001482620"/>
    </source>
</evidence>
<dbReference type="Gene3D" id="1.10.10.60">
    <property type="entry name" value="Homeodomain-like"/>
    <property type="match status" value="2"/>
</dbReference>
<keyword evidence="4" id="KW-1185">Reference proteome</keyword>
<proteinExistence type="predicted"/>
<feature type="domain" description="Myb-like" evidence="2">
    <location>
        <begin position="257"/>
        <end position="317"/>
    </location>
</feature>
<dbReference type="EMBL" id="JAHRIQ010050005">
    <property type="protein sequence ID" value="MEQ2237876.1"/>
    <property type="molecule type" value="Genomic_DNA"/>
</dbReference>
<dbReference type="PANTHER" id="PTHR46760">
    <property type="entry name" value="TRANSCRIPTION TERMINATION FACTOR 1"/>
    <property type="match status" value="1"/>
</dbReference>
<gene>
    <name evidence="3" type="ORF">ILYODFUR_027620</name>
</gene>
<dbReference type="PROSITE" id="PS50090">
    <property type="entry name" value="MYB_LIKE"/>
    <property type="match status" value="1"/>
</dbReference>
<reference evidence="3 4" key="1">
    <citation type="submission" date="2021-06" db="EMBL/GenBank/DDBJ databases">
        <authorList>
            <person name="Palmer J.M."/>
        </authorList>
    </citation>
    <scope>NUCLEOTIDE SEQUENCE [LARGE SCALE GENOMIC DNA]</scope>
    <source>
        <strain evidence="4">if_2019</strain>
        <tissue evidence="3">Muscle</tissue>
    </source>
</reference>
<feature type="compositionally biased region" description="Basic and acidic residues" evidence="1">
    <location>
        <begin position="1"/>
        <end position="12"/>
    </location>
</feature>
<dbReference type="PANTHER" id="PTHR46760:SF1">
    <property type="entry name" value="TRANSCRIPTION TERMINATION FACTOR 1"/>
    <property type="match status" value="1"/>
</dbReference>
<feature type="non-terminal residue" evidence="3">
    <location>
        <position position="317"/>
    </location>
</feature>
<dbReference type="Pfam" id="PF00249">
    <property type="entry name" value="Myb_DNA-binding"/>
    <property type="match status" value="1"/>
</dbReference>
<dbReference type="InterPro" id="IPR009057">
    <property type="entry name" value="Homeodomain-like_sf"/>
</dbReference>
<organism evidence="3 4">
    <name type="scientific">Ilyodon furcidens</name>
    <name type="common">goldbreast splitfin</name>
    <dbReference type="NCBI Taxonomy" id="33524"/>
    <lineage>
        <taxon>Eukaryota</taxon>
        <taxon>Metazoa</taxon>
        <taxon>Chordata</taxon>
        <taxon>Craniata</taxon>
        <taxon>Vertebrata</taxon>
        <taxon>Euteleostomi</taxon>
        <taxon>Actinopterygii</taxon>
        <taxon>Neopterygii</taxon>
        <taxon>Teleostei</taxon>
        <taxon>Neoteleostei</taxon>
        <taxon>Acanthomorphata</taxon>
        <taxon>Ovalentaria</taxon>
        <taxon>Atherinomorphae</taxon>
        <taxon>Cyprinodontiformes</taxon>
        <taxon>Goodeidae</taxon>
        <taxon>Ilyodon</taxon>
    </lineage>
</organism>
<dbReference type="Proteomes" id="UP001482620">
    <property type="component" value="Unassembled WGS sequence"/>
</dbReference>
<dbReference type="SMART" id="SM00717">
    <property type="entry name" value="SANT"/>
    <property type="match status" value="3"/>
</dbReference>
<dbReference type="SUPFAM" id="SSF46689">
    <property type="entry name" value="Homeodomain-like"/>
    <property type="match status" value="1"/>
</dbReference>
<feature type="region of interest" description="Disordered" evidence="1">
    <location>
        <begin position="1"/>
        <end position="79"/>
    </location>
</feature>
<evidence type="ECO:0000313" key="3">
    <source>
        <dbReference type="EMBL" id="MEQ2237876.1"/>
    </source>
</evidence>
<comment type="caution">
    <text evidence="3">The sequence shown here is derived from an EMBL/GenBank/DDBJ whole genome shotgun (WGS) entry which is preliminary data.</text>
</comment>
<feature type="compositionally biased region" description="Basic and acidic residues" evidence="1">
    <location>
        <begin position="61"/>
        <end position="79"/>
    </location>
</feature>
<sequence length="317" mass="37410">MKKKDKEEKEEAIPPLDGPTHGQKKKKKEKKKMEMTPAVAFEETNICSTKTKKKRGETMSQEDRKKERTKQGDMKSTQEKEVNWALVEELQEYMPHIKKKCLSQVKKMLGYDLQRFRKFKQQGVPARLGRFSEQENQQIRENIASFMALTGISSVEKLVFPKRFKEEQVTITRLKKEHRFMERIADKIPRPCHQVYLRALKIFDKKNHMGRFSEEELATLIRFHNLYGNNWKLISEKMDRSVYSLQKRFATIGADHGDWSADEERRLKQAVREHLETQARKGLPGSGLSRDQLCKRLPWGEISQKVQTRSWVQCRTK</sequence>
<dbReference type="CDD" id="cd00167">
    <property type="entry name" value="SANT"/>
    <property type="match status" value="2"/>
</dbReference>
<accession>A0ABV0U0Z6</accession>
<name>A0ABV0U0Z6_9TELE</name>
<evidence type="ECO:0000256" key="1">
    <source>
        <dbReference type="SAM" id="MobiDB-lite"/>
    </source>
</evidence>